<dbReference type="InterPro" id="IPR013783">
    <property type="entry name" value="Ig-like_fold"/>
</dbReference>
<feature type="chain" id="PRO_5023901742" description="Ig-like domain-containing protein" evidence="9">
    <location>
        <begin position="22"/>
        <end position="463"/>
    </location>
</feature>
<feature type="binding site" evidence="7">
    <location>
        <position position="277"/>
    </location>
    <ligand>
        <name>Mg(2+)</name>
        <dbReference type="ChEBI" id="CHEBI:18420"/>
    </ligand>
</feature>
<dbReference type="NCBIfam" id="TIGR00231">
    <property type="entry name" value="small_GTP"/>
    <property type="match status" value="1"/>
</dbReference>
<dbReference type="GO" id="GO:0005525">
    <property type="term" value="F:GTP binding"/>
    <property type="evidence" value="ECO:0007669"/>
    <property type="project" value="UniProtKB-KW"/>
</dbReference>
<dbReference type="PROSITE" id="PS51417">
    <property type="entry name" value="ARF"/>
    <property type="match status" value="1"/>
</dbReference>
<dbReference type="SUPFAM" id="SSF48726">
    <property type="entry name" value="Immunoglobulin"/>
    <property type="match status" value="1"/>
</dbReference>
<dbReference type="InterPro" id="IPR006689">
    <property type="entry name" value="Small_GTPase_ARF/SAR"/>
</dbReference>
<dbReference type="AlphaFoldDB" id="A0A5J5D697"/>
<evidence type="ECO:0000256" key="2">
    <source>
        <dbReference type="ARBA" id="ARBA00010290"/>
    </source>
</evidence>
<organism evidence="11 12">
    <name type="scientific">Etheostoma spectabile</name>
    <name type="common">orangethroat darter</name>
    <dbReference type="NCBI Taxonomy" id="54343"/>
    <lineage>
        <taxon>Eukaryota</taxon>
        <taxon>Metazoa</taxon>
        <taxon>Chordata</taxon>
        <taxon>Craniata</taxon>
        <taxon>Vertebrata</taxon>
        <taxon>Euteleostomi</taxon>
        <taxon>Actinopterygii</taxon>
        <taxon>Neopterygii</taxon>
        <taxon>Teleostei</taxon>
        <taxon>Neoteleostei</taxon>
        <taxon>Acanthomorphata</taxon>
        <taxon>Eupercaria</taxon>
        <taxon>Perciformes</taxon>
        <taxon>Percoidei</taxon>
        <taxon>Percidae</taxon>
        <taxon>Etheostomatinae</taxon>
        <taxon>Etheostoma</taxon>
    </lineage>
</organism>
<dbReference type="EMBL" id="VOFY01000010">
    <property type="protein sequence ID" value="KAA8588989.1"/>
    <property type="molecule type" value="Genomic_DNA"/>
</dbReference>
<dbReference type="InterPro" id="IPR007110">
    <property type="entry name" value="Ig-like_dom"/>
</dbReference>
<dbReference type="Proteomes" id="UP000327493">
    <property type="component" value="Chromosome 10"/>
</dbReference>
<comment type="subcellular location">
    <subcellularLocation>
        <location evidence="1">Cytoplasm</location>
        <location evidence="1">Cytoskeleton</location>
        <location evidence="1">Microtubule organizing center</location>
        <location evidence="1">Centrosome</location>
    </subcellularLocation>
</comment>
<gene>
    <name evidence="11" type="ORF">FQN60_010334</name>
</gene>
<sequence length="463" mass="51774">MVMRWVSLYLLLGHLLIVGAGSTCVPLECLTCNATGNTQADPCEFCTPEKCINDTSKIPSNCKQDFKVSVNSNGSKLQEGNDITLECVHNLPNLITMFGWKKNLEELYEGKNKSTLSFKQVLSDKAGMYICFVKSLCGDFESPPYNVTIENQSIFLIVVCGISALVLVLIMGMAMKFKLKRDNAKHKERRKQRAEAEQRSGPAPFTLREIFPHQAYANSPVWASLENVAAALQLSHRKRATMGDAQKGLLSVIEKLKGSTEQEVRIVLLGLDNAGKTTLLKSLASEDVNTITPTQLALRRIKLLYNHAHCNRKELRYEKRLGINTMTMAHGFNIKSVASHGMKLNVWDIGGQRKIRTFWKKYLDNTDLLIYVIDSADKKRFEETGLELSELIDEDTLKGVPVLIFANKQDLATASPASEIAEGLNLHTYRDREWQIQACSAVSGEGVQDGMNWICNNIVNKKK</sequence>
<evidence type="ECO:0000256" key="5">
    <source>
        <dbReference type="ARBA" id="ARBA00023134"/>
    </source>
</evidence>
<name>A0A5J5D697_9PERO</name>
<evidence type="ECO:0000256" key="8">
    <source>
        <dbReference type="SAM" id="Phobius"/>
    </source>
</evidence>
<proteinExistence type="inferred from homology"/>
<reference evidence="11 12" key="1">
    <citation type="submission" date="2019-08" db="EMBL/GenBank/DDBJ databases">
        <title>A chromosome-level genome assembly, high-density linkage maps, and genome scans reveal the genomic architecture of hybrid incompatibilities underlying speciation via character displacement in darters (Percidae: Etheostominae).</title>
        <authorList>
            <person name="Moran R.L."/>
            <person name="Catchen J.M."/>
            <person name="Fuller R.C."/>
        </authorList>
    </citation>
    <scope>NUCLEOTIDE SEQUENCE [LARGE SCALE GENOMIC DNA]</scope>
    <source>
        <strain evidence="11">EspeVRDwgs_2016</strain>
        <tissue evidence="11">Muscle</tissue>
    </source>
</reference>
<feature type="binding site" evidence="6">
    <location>
        <begin position="407"/>
        <end position="410"/>
    </location>
    <ligand>
        <name>GTP</name>
        <dbReference type="ChEBI" id="CHEBI:37565"/>
    </ligand>
</feature>
<keyword evidence="12" id="KW-1185">Reference proteome</keyword>
<dbReference type="Gene3D" id="2.60.40.10">
    <property type="entry name" value="Immunoglobulins"/>
    <property type="match status" value="1"/>
</dbReference>
<evidence type="ECO:0000256" key="7">
    <source>
        <dbReference type="PIRSR" id="PIRSR606689-2"/>
    </source>
</evidence>
<dbReference type="SMART" id="SM00409">
    <property type="entry name" value="IG"/>
    <property type="match status" value="1"/>
</dbReference>
<keyword evidence="3" id="KW-0519">Myristate</keyword>
<dbReference type="GO" id="GO:0005813">
    <property type="term" value="C:centrosome"/>
    <property type="evidence" value="ECO:0007669"/>
    <property type="project" value="UniProtKB-SubCell"/>
</dbReference>
<comment type="caution">
    <text evidence="11">The sequence shown here is derived from an EMBL/GenBank/DDBJ whole genome shotgun (WGS) entry which is preliminary data.</text>
</comment>
<dbReference type="PANTHER" id="PTHR45697">
    <property type="entry name" value="ADP-RIBOSYLATION FACTOR-LIKE PROTEIN 2-RELATED"/>
    <property type="match status" value="1"/>
</dbReference>
<feature type="transmembrane region" description="Helical" evidence="8">
    <location>
        <begin position="154"/>
        <end position="175"/>
    </location>
</feature>
<dbReference type="CDD" id="cd04155">
    <property type="entry name" value="Arl3"/>
    <property type="match status" value="1"/>
</dbReference>
<keyword evidence="3" id="KW-0449">Lipoprotein</keyword>
<dbReference type="SMART" id="SM00178">
    <property type="entry name" value="SAR"/>
    <property type="match status" value="1"/>
</dbReference>
<comment type="similarity">
    <text evidence="2">Belongs to the small GTPase superfamily. Arf family.</text>
</comment>
<evidence type="ECO:0000256" key="3">
    <source>
        <dbReference type="ARBA" id="ARBA00022707"/>
    </source>
</evidence>
<keyword evidence="4 6" id="KW-0547">Nucleotide-binding</keyword>
<dbReference type="Gene3D" id="3.40.50.300">
    <property type="entry name" value="P-loop containing nucleotide triphosphate hydrolases"/>
    <property type="match status" value="2"/>
</dbReference>
<keyword evidence="8" id="KW-0812">Transmembrane</keyword>
<dbReference type="GO" id="GO:0003924">
    <property type="term" value="F:GTPase activity"/>
    <property type="evidence" value="ECO:0007669"/>
    <property type="project" value="InterPro"/>
</dbReference>
<dbReference type="Pfam" id="PF00025">
    <property type="entry name" value="Arf"/>
    <property type="match status" value="2"/>
</dbReference>
<evidence type="ECO:0000256" key="1">
    <source>
        <dbReference type="ARBA" id="ARBA00004300"/>
    </source>
</evidence>
<dbReference type="PROSITE" id="PS50835">
    <property type="entry name" value="IG_LIKE"/>
    <property type="match status" value="1"/>
</dbReference>
<accession>A0A5J5D697</accession>
<keyword evidence="9" id="KW-0732">Signal</keyword>
<feature type="signal peptide" evidence="9">
    <location>
        <begin position="1"/>
        <end position="21"/>
    </location>
</feature>
<evidence type="ECO:0000256" key="6">
    <source>
        <dbReference type="PIRSR" id="PIRSR606689-1"/>
    </source>
</evidence>
<keyword evidence="7" id="KW-0460">Magnesium</keyword>
<dbReference type="InterPro" id="IPR003599">
    <property type="entry name" value="Ig_sub"/>
</dbReference>
<keyword evidence="7" id="KW-0479">Metal-binding</keyword>
<keyword evidence="8" id="KW-1133">Transmembrane helix</keyword>
<evidence type="ECO:0000259" key="10">
    <source>
        <dbReference type="PROSITE" id="PS50835"/>
    </source>
</evidence>
<keyword evidence="5 6" id="KW-0342">GTP-binding</keyword>
<dbReference type="InterPro" id="IPR027417">
    <property type="entry name" value="P-loop_NTPase"/>
</dbReference>
<dbReference type="InterPro" id="IPR044612">
    <property type="entry name" value="ARL2/3"/>
</dbReference>
<dbReference type="SMART" id="SM00177">
    <property type="entry name" value="ARF"/>
    <property type="match status" value="1"/>
</dbReference>
<feature type="binding site" evidence="6">
    <location>
        <position position="351"/>
    </location>
    <ligand>
        <name>GTP</name>
        <dbReference type="ChEBI" id="CHEBI:37565"/>
    </ligand>
</feature>
<dbReference type="InterPro" id="IPR005225">
    <property type="entry name" value="Small_GTP-bd"/>
</dbReference>
<dbReference type="SUPFAM" id="SSF52540">
    <property type="entry name" value="P-loop containing nucleoside triphosphate hydrolases"/>
    <property type="match status" value="1"/>
</dbReference>
<dbReference type="GO" id="GO:0046872">
    <property type="term" value="F:metal ion binding"/>
    <property type="evidence" value="ECO:0007669"/>
    <property type="project" value="UniProtKB-KW"/>
</dbReference>
<protein>
    <recommendedName>
        <fullName evidence="10">Ig-like domain-containing protein</fullName>
    </recommendedName>
</protein>
<evidence type="ECO:0000256" key="9">
    <source>
        <dbReference type="SAM" id="SignalP"/>
    </source>
</evidence>
<evidence type="ECO:0000313" key="12">
    <source>
        <dbReference type="Proteomes" id="UP000327493"/>
    </source>
</evidence>
<feature type="binding site" evidence="6">
    <location>
        <begin position="270"/>
        <end position="277"/>
    </location>
    <ligand>
        <name>GTP</name>
        <dbReference type="ChEBI" id="CHEBI:37565"/>
    </ligand>
</feature>
<feature type="domain" description="Ig-like" evidence="10">
    <location>
        <begin position="59"/>
        <end position="148"/>
    </location>
</feature>
<evidence type="ECO:0000256" key="4">
    <source>
        <dbReference type="ARBA" id="ARBA00022741"/>
    </source>
</evidence>
<dbReference type="InterPro" id="IPR036179">
    <property type="entry name" value="Ig-like_dom_sf"/>
</dbReference>
<keyword evidence="8" id="KW-0472">Membrane</keyword>
<evidence type="ECO:0000313" key="11">
    <source>
        <dbReference type="EMBL" id="KAA8588989.1"/>
    </source>
</evidence>